<keyword evidence="8" id="KW-1185">Reference proteome</keyword>
<dbReference type="GO" id="GO:0009443">
    <property type="term" value="P:pyridoxal 5'-phosphate salvage"/>
    <property type="evidence" value="ECO:0007669"/>
    <property type="project" value="InterPro"/>
</dbReference>
<proteinExistence type="predicted"/>
<keyword evidence="5" id="KW-0067">ATP-binding</keyword>
<evidence type="ECO:0000256" key="2">
    <source>
        <dbReference type="ARBA" id="ARBA00022679"/>
    </source>
</evidence>
<evidence type="ECO:0000256" key="5">
    <source>
        <dbReference type="ARBA" id="ARBA00022840"/>
    </source>
</evidence>
<dbReference type="CDD" id="cd01173">
    <property type="entry name" value="pyridoxal_pyridoxamine_kinase"/>
    <property type="match status" value="1"/>
</dbReference>
<dbReference type="AlphaFoldDB" id="A0A1Y5RG78"/>
<evidence type="ECO:0000256" key="4">
    <source>
        <dbReference type="ARBA" id="ARBA00022777"/>
    </source>
</evidence>
<dbReference type="Pfam" id="PF08543">
    <property type="entry name" value="Phos_pyr_kin"/>
    <property type="match status" value="1"/>
</dbReference>
<evidence type="ECO:0000313" key="8">
    <source>
        <dbReference type="Proteomes" id="UP000193200"/>
    </source>
</evidence>
<organism evidence="7 8">
    <name type="scientific">Oceanibacterium hippocampi</name>
    <dbReference type="NCBI Taxonomy" id="745714"/>
    <lineage>
        <taxon>Bacteria</taxon>
        <taxon>Pseudomonadati</taxon>
        <taxon>Pseudomonadota</taxon>
        <taxon>Alphaproteobacteria</taxon>
        <taxon>Sneathiellales</taxon>
        <taxon>Sneathiellaceae</taxon>
        <taxon>Oceanibacterium</taxon>
    </lineage>
</organism>
<dbReference type="NCBIfam" id="TIGR00687">
    <property type="entry name" value="pyridox_kin"/>
    <property type="match status" value="1"/>
</dbReference>
<sequence>MANVLSIQSQVVWGHVGNSAAAFALQRLGHEVWQIPTVLLSHHPGHGNPAGQAFDAGLIDRMVDSIAAQGVLAASAGIISGYAATVANAEAIGRAAALARAANPSTIWLCDPVFGDFDTGIYVEAGLPDFYWNHLMAGADIATPNQFELGRMTGIHIDSLTTALRAIESIRAKGPAAVVATSVLLPELGEERIGTLAINRDGAWLVTTPRLDAPQKGTGDVFAALLLGHLLNGREMGDALAAAVGSVYRLLGASVAANSPEMLLVEAQAALAEPASVTLRRLG</sequence>
<dbReference type="PANTHER" id="PTHR10534:SF2">
    <property type="entry name" value="PYRIDOXAL KINASE"/>
    <property type="match status" value="1"/>
</dbReference>
<dbReference type="PANTHER" id="PTHR10534">
    <property type="entry name" value="PYRIDOXAL KINASE"/>
    <property type="match status" value="1"/>
</dbReference>
<name>A0A1Y5RG78_9PROT</name>
<gene>
    <name evidence="7" type="primary">pdxY</name>
    <name evidence="7" type="ORF">OCH7691_00257</name>
</gene>
<evidence type="ECO:0000256" key="3">
    <source>
        <dbReference type="ARBA" id="ARBA00022741"/>
    </source>
</evidence>
<dbReference type="InParanoid" id="A0A1Y5RG78"/>
<evidence type="ECO:0000256" key="1">
    <source>
        <dbReference type="ARBA" id="ARBA00012104"/>
    </source>
</evidence>
<dbReference type="EMBL" id="FWFR01000001">
    <property type="protein sequence ID" value="SLN14148.1"/>
    <property type="molecule type" value="Genomic_DNA"/>
</dbReference>
<dbReference type="GO" id="GO:0008478">
    <property type="term" value="F:pyridoxal kinase activity"/>
    <property type="evidence" value="ECO:0007669"/>
    <property type="project" value="UniProtKB-EC"/>
</dbReference>
<evidence type="ECO:0000259" key="6">
    <source>
        <dbReference type="Pfam" id="PF08543"/>
    </source>
</evidence>
<keyword evidence="2 7" id="KW-0808">Transferase</keyword>
<dbReference type="InterPro" id="IPR029056">
    <property type="entry name" value="Ribokinase-like"/>
</dbReference>
<keyword evidence="3" id="KW-0547">Nucleotide-binding</keyword>
<dbReference type="Gene3D" id="3.40.1190.20">
    <property type="match status" value="1"/>
</dbReference>
<dbReference type="InterPro" id="IPR013749">
    <property type="entry name" value="PM/HMP-P_kinase-1"/>
</dbReference>
<protein>
    <recommendedName>
        <fullName evidence="1">pyridoxal kinase</fullName>
        <ecNumber evidence="1">2.7.1.35</ecNumber>
    </recommendedName>
</protein>
<reference evidence="7 8" key="1">
    <citation type="submission" date="2017-03" db="EMBL/GenBank/DDBJ databases">
        <authorList>
            <person name="Afonso C.L."/>
            <person name="Miller P.J."/>
            <person name="Scott M.A."/>
            <person name="Spackman E."/>
            <person name="Goraichik I."/>
            <person name="Dimitrov K.M."/>
            <person name="Suarez D.L."/>
            <person name="Swayne D.E."/>
        </authorList>
    </citation>
    <scope>NUCLEOTIDE SEQUENCE [LARGE SCALE GENOMIC DNA]</scope>
    <source>
        <strain evidence="7 8">CECT 7691</strain>
    </source>
</reference>
<keyword evidence="4 7" id="KW-0418">Kinase</keyword>
<evidence type="ECO:0000313" key="7">
    <source>
        <dbReference type="EMBL" id="SLN14148.1"/>
    </source>
</evidence>
<dbReference type="InterPro" id="IPR004625">
    <property type="entry name" value="PyrdxlKinase"/>
</dbReference>
<feature type="domain" description="Pyridoxamine kinase/Phosphomethylpyrimidine kinase" evidence="6">
    <location>
        <begin position="89"/>
        <end position="255"/>
    </location>
</feature>
<accession>A0A1Y5RG78</accession>
<dbReference type="GO" id="GO:0005524">
    <property type="term" value="F:ATP binding"/>
    <property type="evidence" value="ECO:0007669"/>
    <property type="project" value="UniProtKB-KW"/>
</dbReference>
<dbReference type="Proteomes" id="UP000193200">
    <property type="component" value="Unassembled WGS sequence"/>
</dbReference>
<dbReference type="EC" id="2.7.1.35" evidence="1"/>
<dbReference type="SUPFAM" id="SSF53613">
    <property type="entry name" value="Ribokinase-like"/>
    <property type="match status" value="1"/>
</dbReference>
<dbReference type="GO" id="GO:0005829">
    <property type="term" value="C:cytosol"/>
    <property type="evidence" value="ECO:0007669"/>
    <property type="project" value="TreeGrafter"/>
</dbReference>
<dbReference type="RefSeq" id="WP_176244886.1">
    <property type="nucleotide sequence ID" value="NZ_FWFR01000001.1"/>
</dbReference>
<dbReference type="FunCoup" id="A0A1Y5RG78">
    <property type="interactions" value="442"/>
</dbReference>